<dbReference type="PANTHER" id="PTHR13958:SF3">
    <property type="entry name" value="CAP-GLY DOMAIN-CONTAINING PROTEIN-RELATED"/>
    <property type="match status" value="1"/>
</dbReference>
<feature type="coiled-coil region" evidence="1">
    <location>
        <begin position="107"/>
        <end position="188"/>
    </location>
</feature>
<keyword evidence="4" id="KW-1185">Reference proteome</keyword>
<dbReference type="Proteomes" id="UP001469553">
    <property type="component" value="Unassembled WGS sequence"/>
</dbReference>
<dbReference type="EMBL" id="JAHRIP010015092">
    <property type="protein sequence ID" value="MEQ2285866.1"/>
    <property type="molecule type" value="Genomic_DNA"/>
</dbReference>
<dbReference type="PANTHER" id="PTHR13958">
    <property type="entry name" value="CENTROSOME-ASSOCIATED PROTEIN 350"/>
    <property type="match status" value="1"/>
</dbReference>
<organism evidence="3 4">
    <name type="scientific">Ameca splendens</name>
    <dbReference type="NCBI Taxonomy" id="208324"/>
    <lineage>
        <taxon>Eukaryota</taxon>
        <taxon>Metazoa</taxon>
        <taxon>Chordata</taxon>
        <taxon>Craniata</taxon>
        <taxon>Vertebrata</taxon>
        <taxon>Euteleostomi</taxon>
        <taxon>Actinopterygii</taxon>
        <taxon>Neopterygii</taxon>
        <taxon>Teleostei</taxon>
        <taxon>Neoteleostei</taxon>
        <taxon>Acanthomorphata</taxon>
        <taxon>Ovalentaria</taxon>
        <taxon>Atherinomorphae</taxon>
        <taxon>Cyprinodontiformes</taxon>
        <taxon>Goodeidae</taxon>
        <taxon>Ameca</taxon>
    </lineage>
</organism>
<accession>A0ABV0XWN2</accession>
<comment type="caution">
    <text evidence="3">The sequence shown here is derived from an EMBL/GenBank/DDBJ whole genome shotgun (WGS) entry which is preliminary data.</text>
</comment>
<feature type="compositionally biased region" description="Polar residues" evidence="2">
    <location>
        <begin position="41"/>
        <end position="59"/>
    </location>
</feature>
<reference evidence="3 4" key="1">
    <citation type="submission" date="2021-06" db="EMBL/GenBank/DDBJ databases">
        <authorList>
            <person name="Palmer J.M."/>
        </authorList>
    </citation>
    <scope>NUCLEOTIDE SEQUENCE [LARGE SCALE GENOMIC DNA]</scope>
    <source>
        <strain evidence="3 4">AS_MEX2019</strain>
        <tissue evidence="3">Muscle</tissue>
    </source>
</reference>
<protein>
    <submittedName>
        <fullName evidence="3">Uncharacterized protein</fullName>
    </submittedName>
</protein>
<proteinExistence type="predicted"/>
<evidence type="ECO:0000256" key="1">
    <source>
        <dbReference type="SAM" id="Coils"/>
    </source>
</evidence>
<feature type="region of interest" description="Disordered" evidence="2">
    <location>
        <begin position="18"/>
        <end position="59"/>
    </location>
</feature>
<sequence length="242" mass="27244">MSNNSFLIAVFRRPKLVSTSCSPDLSSSLTADSLSEHVRRSSNNPKTSSRAQSRSTGELQYSPAVLQQRMAAELQYLESIEESIKQLGDVERLMGVSMAQQESASLAQMLKAKQHRHERELHELKIKTEREALEAKLQLEENRQRVARAHLELQENLAASQKQNLEGLQESTSKMMNQQAEAARYTADAARHIKEMTDLARFQITGHLIIPPVATDPAMLDQQEQQNSSYTTPQENTAESNR</sequence>
<feature type="compositionally biased region" description="Polar residues" evidence="2">
    <location>
        <begin position="222"/>
        <end position="242"/>
    </location>
</feature>
<feature type="region of interest" description="Disordered" evidence="2">
    <location>
        <begin position="215"/>
        <end position="242"/>
    </location>
</feature>
<keyword evidence="1" id="KW-0175">Coiled coil</keyword>
<evidence type="ECO:0000313" key="3">
    <source>
        <dbReference type="EMBL" id="MEQ2285866.1"/>
    </source>
</evidence>
<evidence type="ECO:0000256" key="2">
    <source>
        <dbReference type="SAM" id="MobiDB-lite"/>
    </source>
</evidence>
<evidence type="ECO:0000313" key="4">
    <source>
        <dbReference type="Proteomes" id="UP001469553"/>
    </source>
</evidence>
<gene>
    <name evidence="3" type="ORF">AMECASPLE_036276</name>
</gene>
<dbReference type="InterPro" id="IPR028750">
    <property type="entry name" value="CEP350/CC187"/>
</dbReference>
<feature type="compositionally biased region" description="Low complexity" evidence="2">
    <location>
        <begin position="18"/>
        <end position="33"/>
    </location>
</feature>
<name>A0ABV0XWN2_9TELE</name>